<keyword evidence="2" id="KW-1185">Reference proteome</keyword>
<name>A0ABQ5HK86_9ASTR</name>
<evidence type="ECO:0000313" key="2">
    <source>
        <dbReference type="Proteomes" id="UP001151760"/>
    </source>
</evidence>
<dbReference type="Proteomes" id="UP001151760">
    <property type="component" value="Unassembled WGS sequence"/>
</dbReference>
<gene>
    <name evidence="1" type="ORF">Tco_1069377</name>
</gene>
<feature type="non-terminal residue" evidence="1">
    <location>
        <position position="1"/>
    </location>
</feature>
<organism evidence="1 2">
    <name type="scientific">Tanacetum coccineum</name>
    <dbReference type="NCBI Taxonomy" id="301880"/>
    <lineage>
        <taxon>Eukaryota</taxon>
        <taxon>Viridiplantae</taxon>
        <taxon>Streptophyta</taxon>
        <taxon>Embryophyta</taxon>
        <taxon>Tracheophyta</taxon>
        <taxon>Spermatophyta</taxon>
        <taxon>Magnoliopsida</taxon>
        <taxon>eudicotyledons</taxon>
        <taxon>Gunneridae</taxon>
        <taxon>Pentapetalae</taxon>
        <taxon>asterids</taxon>
        <taxon>campanulids</taxon>
        <taxon>Asterales</taxon>
        <taxon>Asteraceae</taxon>
        <taxon>Asteroideae</taxon>
        <taxon>Anthemideae</taxon>
        <taxon>Anthemidinae</taxon>
        <taxon>Tanacetum</taxon>
    </lineage>
</organism>
<reference evidence="1" key="1">
    <citation type="journal article" date="2022" name="Int. J. Mol. Sci.">
        <title>Draft Genome of Tanacetum Coccineum: Genomic Comparison of Closely Related Tanacetum-Family Plants.</title>
        <authorList>
            <person name="Yamashiro T."/>
            <person name="Shiraishi A."/>
            <person name="Nakayama K."/>
            <person name="Satake H."/>
        </authorList>
    </citation>
    <scope>NUCLEOTIDE SEQUENCE</scope>
</reference>
<reference evidence="1" key="2">
    <citation type="submission" date="2022-01" db="EMBL/GenBank/DDBJ databases">
        <authorList>
            <person name="Yamashiro T."/>
            <person name="Shiraishi A."/>
            <person name="Satake H."/>
            <person name="Nakayama K."/>
        </authorList>
    </citation>
    <scope>NUCLEOTIDE SEQUENCE</scope>
</reference>
<sequence>QRKVSALYDGNTIVKTHVALSVTDTEETLELAEESRLKMLAKQNDPSLKEKKVKIAPVDYVALNKLSEHFVKHFMPQKQLSVEQAYWLPISQIVSEKLPVPSKP</sequence>
<comment type="caution">
    <text evidence="1">The sequence shown here is derived from an EMBL/GenBank/DDBJ whole genome shotgun (WGS) entry which is preliminary data.</text>
</comment>
<evidence type="ECO:0000313" key="1">
    <source>
        <dbReference type="EMBL" id="GJT87660.1"/>
    </source>
</evidence>
<dbReference type="EMBL" id="BQNB010019657">
    <property type="protein sequence ID" value="GJT87660.1"/>
    <property type="molecule type" value="Genomic_DNA"/>
</dbReference>
<protein>
    <submittedName>
        <fullName evidence="1">Uncharacterized protein</fullName>
    </submittedName>
</protein>
<proteinExistence type="predicted"/>
<accession>A0ABQ5HK86</accession>